<dbReference type="InterPro" id="IPR050250">
    <property type="entry name" value="Macrolide_Exporter_MacB"/>
</dbReference>
<proteinExistence type="inferred from homology"/>
<name>A0A4Q7ZLG0_9ACTN</name>
<comment type="subcellular location">
    <subcellularLocation>
        <location evidence="1">Cell membrane</location>
        <topology evidence="1">Multi-pass membrane protein</topology>
    </subcellularLocation>
</comment>
<keyword evidence="10" id="KW-1185">Reference proteome</keyword>
<feature type="domain" description="ABC3 transporter permease C-terminal" evidence="8">
    <location>
        <begin position="297"/>
        <end position="416"/>
    </location>
</feature>
<accession>A0A4Q7ZLG0</accession>
<feature type="transmembrane region" description="Helical" evidence="7">
    <location>
        <begin position="384"/>
        <end position="406"/>
    </location>
</feature>
<evidence type="ECO:0000259" key="8">
    <source>
        <dbReference type="Pfam" id="PF02687"/>
    </source>
</evidence>
<dbReference type="RefSeq" id="WP_130510501.1">
    <property type="nucleotide sequence ID" value="NZ_SHKY01000001.1"/>
</dbReference>
<feature type="transmembrane region" description="Helical" evidence="7">
    <location>
        <begin position="27"/>
        <end position="47"/>
    </location>
</feature>
<keyword evidence="5 7" id="KW-0472">Membrane</keyword>
<reference evidence="9 10" key="1">
    <citation type="submission" date="2019-02" db="EMBL/GenBank/DDBJ databases">
        <title>Sequencing the genomes of 1000 actinobacteria strains.</title>
        <authorList>
            <person name="Klenk H.-P."/>
        </authorList>
    </citation>
    <scope>NUCLEOTIDE SEQUENCE [LARGE SCALE GENOMIC DNA]</scope>
    <source>
        <strain evidence="9 10">DSM 45162</strain>
    </source>
</reference>
<organism evidence="9 10">
    <name type="scientific">Krasilnikovia cinnamomea</name>
    <dbReference type="NCBI Taxonomy" id="349313"/>
    <lineage>
        <taxon>Bacteria</taxon>
        <taxon>Bacillati</taxon>
        <taxon>Actinomycetota</taxon>
        <taxon>Actinomycetes</taxon>
        <taxon>Micromonosporales</taxon>
        <taxon>Micromonosporaceae</taxon>
        <taxon>Krasilnikovia</taxon>
    </lineage>
</organism>
<protein>
    <submittedName>
        <fullName evidence="9">Putative ABC transport system permease protein</fullName>
    </submittedName>
</protein>
<dbReference type="InterPro" id="IPR003838">
    <property type="entry name" value="ABC3_permease_C"/>
</dbReference>
<dbReference type="GO" id="GO:0005886">
    <property type="term" value="C:plasma membrane"/>
    <property type="evidence" value="ECO:0007669"/>
    <property type="project" value="UniProtKB-SubCell"/>
</dbReference>
<dbReference type="PANTHER" id="PTHR30572:SF4">
    <property type="entry name" value="ABC TRANSPORTER PERMEASE YTRF"/>
    <property type="match status" value="1"/>
</dbReference>
<keyword evidence="3 7" id="KW-0812">Transmembrane</keyword>
<evidence type="ECO:0000256" key="6">
    <source>
        <dbReference type="ARBA" id="ARBA00038076"/>
    </source>
</evidence>
<dbReference type="AlphaFoldDB" id="A0A4Q7ZLG0"/>
<dbReference type="EMBL" id="SHKY01000001">
    <property type="protein sequence ID" value="RZU51787.1"/>
    <property type="molecule type" value="Genomic_DNA"/>
</dbReference>
<dbReference type="GO" id="GO:0022857">
    <property type="term" value="F:transmembrane transporter activity"/>
    <property type="evidence" value="ECO:0007669"/>
    <property type="project" value="TreeGrafter"/>
</dbReference>
<dbReference type="OrthoDB" id="3687249at2"/>
<evidence type="ECO:0000256" key="1">
    <source>
        <dbReference type="ARBA" id="ARBA00004651"/>
    </source>
</evidence>
<dbReference type="Proteomes" id="UP000292564">
    <property type="component" value="Unassembled WGS sequence"/>
</dbReference>
<keyword evidence="4 7" id="KW-1133">Transmembrane helix</keyword>
<evidence type="ECO:0000256" key="4">
    <source>
        <dbReference type="ARBA" id="ARBA00022989"/>
    </source>
</evidence>
<evidence type="ECO:0000313" key="10">
    <source>
        <dbReference type="Proteomes" id="UP000292564"/>
    </source>
</evidence>
<evidence type="ECO:0000256" key="3">
    <source>
        <dbReference type="ARBA" id="ARBA00022692"/>
    </source>
</evidence>
<comment type="similarity">
    <text evidence="6">Belongs to the ABC-4 integral membrane protein family.</text>
</comment>
<comment type="caution">
    <text evidence="9">The sequence shown here is derived from an EMBL/GenBank/DDBJ whole genome shotgun (WGS) entry which is preliminary data.</text>
</comment>
<evidence type="ECO:0000256" key="5">
    <source>
        <dbReference type="ARBA" id="ARBA00023136"/>
    </source>
</evidence>
<evidence type="ECO:0000313" key="9">
    <source>
        <dbReference type="EMBL" id="RZU51787.1"/>
    </source>
</evidence>
<evidence type="ECO:0000256" key="7">
    <source>
        <dbReference type="SAM" id="Phobius"/>
    </source>
</evidence>
<dbReference type="PANTHER" id="PTHR30572">
    <property type="entry name" value="MEMBRANE COMPONENT OF TRANSPORTER-RELATED"/>
    <property type="match status" value="1"/>
</dbReference>
<evidence type="ECO:0000256" key="2">
    <source>
        <dbReference type="ARBA" id="ARBA00022475"/>
    </source>
</evidence>
<sequence length="422" mass="44490">MRRFSGRYRSSLIIGLQGIRARKLRTLLSMVSLFLGVLAVVVVQAGASIADRAMLTDLELTAGVDGTRMIDMPSSPKAADIVVTSLRGRPDAVASLTVSGIIGEPGVRPVNEGGSPLDENWGGGETCFPDGHCEPMSSGPTGQAVEVRLTALTGDIRTFRPFRPQSGRWLDFTTVPALAPRLVLNKEAAKGFERHHVPAEMRVAGAPTNLTPQFVGVVDDGDAQPHAYARLDELTNWLPAAGLANGELRVMLAPPTPVEQVLTSRLKGAGVDMYTETIDSRKQREGELKLIRLVFFSMAGLVLLIGVAGILNVGLATVGERVEEFALRRAVGTPRMLLAGIVLAETLLTGLLTAAAAIGTSIAALKVLTTLVGDSEPLLHNVQFPWEAGVAGIIAGIIAGVLGGFVPAIRAARIPIATVMRA</sequence>
<feature type="transmembrane region" description="Helical" evidence="7">
    <location>
        <begin position="290"/>
        <end position="315"/>
    </location>
</feature>
<feature type="transmembrane region" description="Helical" evidence="7">
    <location>
        <begin position="336"/>
        <end position="364"/>
    </location>
</feature>
<keyword evidence="2" id="KW-1003">Cell membrane</keyword>
<dbReference type="Pfam" id="PF02687">
    <property type="entry name" value="FtsX"/>
    <property type="match status" value="1"/>
</dbReference>
<gene>
    <name evidence="9" type="ORF">EV385_3622</name>
</gene>